<dbReference type="EMBL" id="CP113836">
    <property type="protein sequence ID" value="WAL67787.1"/>
    <property type="molecule type" value="Genomic_DNA"/>
</dbReference>
<evidence type="ECO:0000256" key="1">
    <source>
        <dbReference type="ARBA" id="ARBA00022491"/>
    </source>
</evidence>
<evidence type="ECO:0000313" key="8">
    <source>
        <dbReference type="Proteomes" id="UP001163203"/>
    </source>
</evidence>
<reference evidence="7" key="1">
    <citation type="submission" date="2022-11" db="EMBL/GenBank/DDBJ databases">
        <authorList>
            <person name="Mo P."/>
        </authorList>
    </citation>
    <scope>NUCLEOTIDE SEQUENCE</scope>
    <source>
        <strain evidence="7">HUAS 11-8</strain>
    </source>
</reference>
<sequence length="228" mass="25107">MSRTGFERQRTAARAKGRQVLSRPEVLAAAAQLLDESGIEGLSMRALARSLGTGPATLYWHVRDRDELLTAVLDETLRHIDVPMDGPWQDRLVLLAERMRAALLPRPALIEVLWHRDWQLGPVTLGLADATVGLVAESGLPDEDVADAYLAVLWFILGFIYAESQAAANTGFPPQAGADDEPARYPNLVRYSPNTDLAAMHRRFVAGLRQLLAGIEARTHHTDREALS</sequence>
<protein>
    <submittedName>
        <fullName evidence="7">TetR/AcrR family transcriptional regulator C-terminal domain-containing protein</fullName>
    </submittedName>
</protein>
<evidence type="ECO:0000256" key="4">
    <source>
        <dbReference type="ARBA" id="ARBA00023163"/>
    </source>
</evidence>
<dbReference type="Gene3D" id="1.10.10.60">
    <property type="entry name" value="Homeodomain-like"/>
    <property type="match status" value="1"/>
</dbReference>
<dbReference type="RefSeq" id="WP_268757882.1">
    <property type="nucleotide sequence ID" value="NZ_CP113836.1"/>
</dbReference>
<gene>
    <name evidence="7" type="ORF">ORV05_08445</name>
</gene>
<dbReference type="PROSITE" id="PS50977">
    <property type="entry name" value="HTH_TETR_2"/>
    <property type="match status" value="1"/>
</dbReference>
<proteinExistence type="predicted"/>
<keyword evidence="3 5" id="KW-0238">DNA-binding</keyword>
<dbReference type="PANTHER" id="PTHR30055">
    <property type="entry name" value="HTH-TYPE TRANSCRIPTIONAL REGULATOR RUTR"/>
    <property type="match status" value="1"/>
</dbReference>
<keyword evidence="8" id="KW-1185">Reference proteome</keyword>
<evidence type="ECO:0000256" key="2">
    <source>
        <dbReference type="ARBA" id="ARBA00023015"/>
    </source>
</evidence>
<dbReference type="InterPro" id="IPR004111">
    <property type="entry name" value="Repressor_TetR_C"/>
</dbReference>
<evidence type="ECO:0000259" key="6">
    <source>
        <dbReference type="PROSITE" id="PS50977"/>
    </source>
</evidence>
<dbReference type="InterPro" id="IPR050109">
    <property type="entry name" value="HTH-type_TetR-like_transc_reg"/>
</dbReference>
<dbReference type="InterPro" id="IPR003012">
    <property type="entry name" value="Tet_transcr_reg_TetR"/>
</dbReference>
<organism evidence="7 8">
    <name type="scientific">Amycolatopsis cynarae</name>
    <dbReference type="NCBI Taxonomy" id="2995223"/>
    <lineage>
        <taxon>Bacteria</taxon>
        <taxon>Bacillati</taxon>
        <taxon>Actinomycetota</taxon>
        <taxon>Actinomycetes</taxon>
        <taxon>Pseudonocardiales</taxon>
        <taxon>Pseudonocardiaceae</taxon>
        <taxon>Amycolatopsis</taxon>
    </lineage>
</organism>
<accession>A0ABY7B622</accession>
<dbReference type="InterPro" id="IPR001647">
    <property type="entry name" value="HTH_TetR"/>
</dbReference>
<dbReference type="Gene3D" id="1.10.357.10">
    <property type="entry name" value="Tetracycline Repressor, domain 2"/>
    <property type="match status" value="1"/>
</dbReference>
<dbReference type="SUPFAM" id="SSF48498">
    <property type="entry name" value="Tetracyclin repressor-like, C-terminal domain"/>
    <property type="match status" value="1"/>
</dbReference>
<evidence type="ECO:0000256" key="5">
    <source>
        <dbReference type="PROSITE-ProRule" id="PRU00335"/>
    </source>
</evidence>
<feature type="DNA-binding region" description="H-T-H motif" evidence="5">
    <location>
        <begin position="43"/>
        <end position="62"/>
    </location>
</feature>
<dbReference type="Pfam" id="PF02909">
    <property type="entry name" value="TetR_C_1"/>
    <property type="match status" value="1"/>
</dbReference>
<dbReference type="PRINTS" id="PR00400">
    <property type="entry name" value="TETREPRESSOR"/>
</dbReference>
<keyword evidence="1" id="KW-0678">Repressor</keyword>
<feature type="domain" description="HTH tetR-type" evidence="6">
    <location>
        <begin position="20"/>
        <end position="80"/>
    </location>
</feature>
<keyword evidence="2" id="KW-0805">Transcription regulation</keyword>
<evidence type="ECO:0000256" key="3">
    <source>
        <dbReference type="ARBA" id="ARBA00023125"/>
    </source>
</evidence>
<dbReference type="InterPro" id="IPR009057">
    <property type="entry name" value="Homeodomain-like_sf"/>
</dbReference>
<dbReference type="PANTHER" id="PTHR30055:SF151">
    <property type="entry name" value="TRANSCRIPTIONAL REGULATORY PROTEIN"/>
    <property type="match status" value="1"/>
</dbReference>
<evidence type="ECO:0000313" key="7">
    <source>
        <dbReference type="EMBL" id="WAL67787.1"/>
    </source>
</evidence>
<dbReference type="SUPFAM" id="SSF46689">
    <property type="entry name" value="Homeodomain-like"/>
    <property type="match status" value="1"/>
</dbReference>
<dbReference type="Proteomes" id="UP001163203">
    <property type="component" value="Chromosome"/>
</dbReference>
<dbReference type="Pfam" id="PF00440">
    <property type="entry name" value="TetR_N"/>
    <property type="match status" value="1"/>
</dbReference>
<keyword evidence="4" id="KW-0804">Transcription</keyword>
<dbReference type="PRINTS" id="PR00455">
    <property type="entry name" value="HTHTETR"/>
</dbReference>
<dbReference type="InterPro" id="IPR036271">
    <property type="entry name" value="Tet_transcr_reg_TetR-rel_C_sf"/>
</dbReference>
<name>A0ABY7B622_9PSEU</name>